<feature type="compositionally biased region" description="Low complexity" evidence="1">
    <location>
        <begin position="156"/>
        <end position="169"/>
    </location>
</feature>
<feature type="compositionally biased region" description="Polar residues" evidence="1">
    <location>
        <begin position="170"/>
        <end position="184"/>
    </location>
</feature>
<dbReference type="EnsemblPlants" id="LPERR04G02050.1">
    <property type="protein sequence ID" value="LPERR04G02050.1"/>
    <property type="gene ID" value="LPERR04G02050"/>
</dbReference>
<evidence type="ECO:0000256" key="1">
    <source>
        <dbReference type="SAM" id="MobiDB-lite"/>
    </source>
</evidence>
<dbReference type="Gramene" id="LPERR04G02050.1">
    <property type="protein sequence ID" value="LPERR04G02050.1"/>
    <property type="gene ID" value="LPERR04G02050"/>
</dbReference>
<reference evidence="2" key="3">
    <citation type="submission" date="2015-04" db="UniProtKB">
        <authorList>
            <consortium name="EnsemblPlants"/>
        </authorList>
    </citation>
    <scope>IDENTIFICATION</scope>
</reference>
<evidence type="ECO:0000313" key="2">
    <source>
        <dbReference type="EnsemblPlants" id="LPERR04G02050.1"/>
    </source>
</evidence>
<accession>A0A0D9W2E4</accession>
<feature type="compositionally biased region" description="Basic and acidic residues" evidence="1">
    <location>
        <begin position="40"/>
        <end position="56"/>
    </location>
</feature>
<reference evidence="2 3" key="1">
    <citation type="submission" date="2012-08" db="EMBL/GenBank/DDBJ databases">
        <title>Oryza genome evolution.</title>
        <authorList>
            <person name="Wing R.A."/>
        </authorList>
    </citation>
    <scope>NUCLEOTIDE SEQUENCE</scope>
</reference>
<feature type="compositionally biased region" description="Polar residues" evidence="1">
    <location>
        <begin position="133"/>
        <end position="155"/>
    </location>
</feature>
<dbReference type="AlphaFoldDB" id="A0A0D9W2E4"/>
<proteinExistence type="predicted"/>
<feature type="region of interest" description="Disordered" evidence="1">
    <location>
        <begin position="39"/>
        <end position="184"/>
    </location>
</feature>
<protein>
    <submittedName>
        <fullName evidence="2">Uncharacterized protein</fullName>
    </submittedName>
</protein>
<reference evidence="3" key="2">
    <citation type="submission" date="2013-12" db="EMBL/GenBank/DDBJ databases">
        <authorList>
            <person name="Yu Y."/>
            <person name="Lee S."/>
            <person name="de Baynast K."/>
            <person name="Wissotski M."/>
            <person name="Liu L."/>
            <person name="Talag J."/>
            <person name="Goicoechea J."/>
            <person name="Angelova A."/>
            <person name="Jetty R."/>
            <person name="Kudrna D."/>
            <person name="Golser W."/>
            <person name="Rivera L."/>
            <person name="Zhang J."/>
            <person name="Wing R."/>
        </authorList>
    </citation>
    <scope>NUCLEOTIDE SEQUENCE</scope>
</reference>
<keyword evidence="3" id="KW-1185">Reference proteome</keyword>
<sequence length="184" mass="20191">MEQLRQNIVNDIEHIMKPDGANGSVHGHEHDETDAVAATREQREEQERRNCADAHARRPYGLGRGLSRNLTTKKRKASTSSRLTAAQAESKKKRKKKTVIEESTPDVELTSSDDAMDAVDTAAAQIPEDDDTYNANVSPGLQSSSQATHRTPLRTSSSAPQSPFQQPRQESPSAQPTPHQQPSS</sequence>
<dbReference type="HOGENOM" id="CLU_1470243_0_0_1"/>
<dbReference type="Proteomes" id="UP000032180">
    <property type="component" value="Chromosome 4"/>
</dbReference>
<name>A0A0D9W2E4_9ORYZ</name>
<organism evidence="2 3">
    <name type="scientific">Leersia perrieri</name>
    <dbReference type="NCBI Taxonomy" id="77586"/>
    <lineage>
        <taxon>Eukaryota</taxon>
        <taxon>Viridiplantae</taxon>
        <taxon>Streptophyta</taxon>
        <taxon>Embryophyta</taxon>
        <taxon>Tracheophyta</taxon>
        <taxon>Spermatophyta</taxon>
        <taxon>Magnoliopsida</taxon>
        <taxon>Liliopsida</taxon>
        <taxon>Poales</taxon>
        <taxon>Poaceae</taxon>
        <taxon>BOP clade</taxon>
        <taxon>Oryzoideae</taxon>
        <taxon>Oryzeae</taxon>
        <taxon>Oryzinae</taxon>
        <taxon>Leersia</taxon>
    </lineage>
</organism>
<evidence type="ECO:0000313" key="3">
    <source>
        <dbReference type="Proteomes" id="UP000032180"/>
    </source>
</evidence>